<keyword evidence="5 7" id="KW-0418">Kinase</keyword>
<evidence type="ECO:0000313" key="11">
    <source>
        <dbReference type="Proteomes" id="UP000315377"/>
    </source>
</evidence>
<dbReference type="InterPro" id="IPR011009">
    <property type="entry name" value="Kinase-like_dom_sf"/>
</dbReference>
<dbReference type="Proteomes" id="UP001209276">
    <property type="component" value="Unassembled WGS sequence"/>
</dbReference>
<feature type="binding site" evidence="7">
    <location>
        <begin position="121"/>
        <end position="123"/>
    </location>
    <ligand>
        <name>ATP</name>
        <dbReference type="ChEBI" id="CHEBI:30616"/>
    </ligand>
</feature>
<dbReference type="EMBL" id="CP041405">
    <property type="protein sequence ID" value="QDM43607.1"/>
    <property type="molecule type" value="Genomic_DNA"/>
</dbReference>
<reference evidence="10 11" key="1">
    <citation type="submission" date="2019-07" db="EMBL/GenBank/DDBJ databases">
        <title>Paenibacillus thiaminolyticus NRRL B-4156.</title>
        <authorList>
            <person name="Hehnly C."/>
            <person name="Zhang L."/>
        </authorList>
    </citation>
    <scope>NUCLEOTIDE SEQUENCE [LARGE SCALE GENOMIC DNA]</scope>
    <source>
        <strain evidence="10 11">NRRL B-4156</strain>
    </source>
</reference>
<evidence type="ECO:0000256" key="2">
    <source>
        <dbReference type="ARBA" id="ARBA00011738"/>
    </source>
</evidence>
<dbReference type="PANTHER" id="PTHR34273:SF2">
    <property type="entry name" value="METHYLTHIORIBOSE KINASE"/>
    <property type="match status" value="1"/>
</dbReference>
<dbReference type="SUPFAM" id="SSF56112">
    <property type="entry name" value="Protein kinase-like (PK-like)"/>
    <property type="match status" value="1"/>
</dbReference>
<keyword evidence="3 7" id="KW-0808">Transferase</keyword>
<evidence type="ECO:0000256" key="6">
    <source>
        <dbReference type="ARBA" id="ARBA00022840"/>
    </source>
</evidence>
<dbReference type="Gene3D" id="3.30.200.20">
    <property type="entry name" value="Phosphorylase Kinase, domain 1"/>
    <property type="match status" value="1"/>
</dbReference>
<feature type="binding site" evidence="7">
    <location>
        <position position="43"/>
    </location>
    <ligand>
        <name>ATP</name>
        <dbReference type="ChEBI" id="CHEBI:30616"/>
    </ligand>
</feature>
<dbReference type="Pfam" id="PF01636">
    <property type="entry name" value="APH"/>
    <property type="match status" value="1"/>
</dbReference>
<evidence type="ECO:0000256" key="4">
    <source>
        <dbReference type="ARBA" id="ARBA00022741"/>
    </source>
</evidence>
<dbReference type="GO" id="GO:0005524">
    <property type="term" value="F:ATP binding"/>
    <property type="evidence" value="ECO:0007669"/>
    <property type="project" value="UniProtKB-UniRule"/>
</dbReference>
<dbReference type="Gene3D" id="3.90.1200.10">
    <property type="match status" value="1"/>
</dbReference>
<evidence type="ECO:0000313" key="9">
    <source>
        <dbReference type="EMBL" id="MCY9605940.1"/>
    </source>
</evidence>
<keyword evidence="7" id="KW-0028">Amino-acid biosynthesis</keyword>
<dbReference type="InterPro" id="IPR002575">
    <property type="entry name" value="Aminoglycoside_PTrfase"/>
</dbReference>
<dbReference type="NCBIfam" id="TIGR01767">
    <property type="entry name" value="MTRK"/>
    <property type="match status" value="1"/>
</dbReference>
<organism evidence="10 11">
    <name type="scientific">Paenibacillus thiaminolyticus</name>
    <name type="common">Bacillus thiaminolyticus</name>
    <dbReference type="NCBI Taxonomy" id="49283"/>
    <lineage>
        <taxon>Bacteria</taxon>
        <taxon>Bacillati</taxon>
        <taxon>Bacillota</taxon>
        <taxon>Bacilli</taxon>
        <taxon>Bacillales</taxon>
        <taxon>Paenibacillaceae</taxon>
        <taxon>Paenibacillus</taxon>
    </lineage>
</organism>
<accession>A0AAP9DSY4</accession>
<dbReference type="Proteomes" id="UP000315377">
    <property type="component" value="Chromosome"/>
</dbReference>
<evidence type="ECO:0000313" key="12">
    <source>
        <dbReference type="Proteomes" id="UP001209276"/>
    </source>
</evidence>
<keyword evidence="6 7" id="KW-0067">ATP-binding</keyword>
<name>A0AAP9DSY4_PANTH</name>
<evidence type="ECO:0000256" key="5">
    <source>
        <dbReference type="ARBA" id="ARBA00022777"/>
    </source>
</evidence>
<keyword evidence="12" id="KW-1185">Reference proteome</keyword>
<keyword evidence="7" id="KW-0486">Methionine biosynthesis</keyword>
<dbReference type="PANTHER" id="PTHR34273">
    <property type="entry name" value="METHYLTHIORIBOSE KINASE"/>
    <property type="match status" value="1"/>
</dbReference>
<comment type="subunit">
    <text evidence="2 7">Homodimer.</text>
</comment>
<proteinExistence type="inferred from homology"/>
<keyword evidence="4 7" id="KW-0547">Nucleotide-binding</keyword>
<dbReference type="InterPro" id="IPR009212">
    <property type="entry name" value="Methylthioribose_kinase"/>
</dbReference>
<evidence type="ECO:0000256" key="3">
    <source>
        <dbReference type="ARBA" id="ARBA00022679"/>
    </source>
</evidence>
<comment type="catalytic activity">
    <reaction evidence="7">
        <text>5-(methylsulfanyl)-D-ribose + ATP = 5-(methylsulfanyl)-alpha-D-ribose 1-phosphate + ADP + H(+)</text>
        <dbReference type="Rhea" id="RHEA:22312"/>
        <dbReference type="ChEBI" id="CHEBI:15378"/>
        <dbReference type="ChEBI" id="CHEBI:30616"/>
        <dbReference type="ChEBI" id="CHEBI:58533"/>
        <dbReference type="ChEBI" id="CHEBI:78440"/>
        <dbReference type="ChEBI" id="CHEBI:456216"/>
        <dbReference type="EC" id="2.7.1.100"/>
    </reaction>
</comment>
<feature type="binding site" evidence="7">
    <location>
        <position position="355"/>
    </location>
    <ligand>
        <name>substrate</name>
    </ligand>
</feature>
<reference evidence="9 12" key="2">
    <citation type="submission" date="2022-05" db="EMBL/GenBank/DDBJ databases">
        <title>Genome Sequencing of Bee-Associated Microbes.</title>
        <authorList>
            <person name="Dunlap C."/>
        </authorList>
    </citation>
    <scope>NUCLEOTIDE SEQUENCE [LARGE SCALE GENOMIC DNA]</scope>
    <source>
        <strain evidence="9 12">NRRL B-14613</strain>
    </source>
</reference>
<protein>
    <recommendedName>
        <fullName evidence="7">Methylthioribose kinase</fullName>
        <shortName evidence="7">MTR kinase</shortName>
        <ecNumber evidence="7">2.7.1.100</ecNumber>
    </recommendedName>
</protein>
<feature type="binding site" evidence="7">
    <location>
        <position position="67"/>
    </location>
    <ligand>
        <name>ATP</name>
        <dbReference type="ChEBI" id="CHEBI:30616"/>
    </ligand>
</feature>
<evidence type="ECO:0000256" key="7">
    <source>
        <dbReference type="HAMAP-Rule" id="MF_01683"/>
    </source>
</evidence>
<feature type="domain" description="Aminoglycoside phosphotransferase" evidence="8">
    <location>
        <begin position="35"/>
        <end position="275"/>
    </location>
</feature>
<gene>
    <name evidence="7 9" type="primary">mtnK</name>
    <name evidence="10" type="ORF">FLT43_08945</name>
    <name evidence="9" type="ORF">M5W83_01950</name>
</gene>
<dbReference type="AlphaFoldDB" id="A0AAP9DSY4"/>
<evidence type="ECO:0000313" key="10">
    <source>
        <dbReference type="EMBL" id="QDM43607.1"/>
    </source>
</evidence>
<comment type="pathway">
    <text evidence="7">Amino-acid biosynthesis; L-methionine biosynthesis via salvage pathway; S-methyl-5-thio-alpha-D-ribose 1-phosphate from S-methyl-5'-thioadenosine (hydrolase route): step 2/2.</text>
</comment>
<feature type="binding site" evidence="7">
    <location>
        <position position="239"/>
    </location>
    <ligand>
        <name>substrate</name>
    </ligand>
</feature>
<dbReference type="GO" id="GO:0046522">
    <property type="term" value="F:S-methyl-5-thioribose kinase activity"/>
    <property type="evidence" value="ECO:0007669"/>
    <property type="project" value="UniProtKB-UniRule"/>
</dbReference>
<dbReference type="EMBL" id="JAMDMM010000005">
    <property type="protein sequence ID" value="MCY9605940.1"/>
    <property type="molecule type" value="Genomic_DNA"/>
</dbReference>
<dbReference type="EC" id="2.7.1.100" evidence="7"/>
<dbReference type="RefSeq" id="WP_087445212.1">
    <property type="nucleotide sequence ID" value="NZ_CABMNB010000047.1"/>
</dbReference>
<evidence type="ECO:0000259" key="8">
    <source>
        <dbReference type="Pfam" id="PF01636"/>
    </source>
</evidence>
<comment type="similarity">
    <text evidence="1 7">Belongs to the methylthioribose kinase family.</text>
</comment>
<feature type="binding site" evidence="7">
    <location>
        <begin position="256"/>
        <end position="258"/>
    </location>
    <ligand>
        <name>ATP</name>
        <dbReference type="ChEBI" id="CHEBI:30616"/>
    </ligand>
</feature>
<evidence type="ECO:0000256" key="1">
    <source>
        <dbReference type="ARBA" id="ARBA00010165"/>
    </source>
</evidence>
<dbReference type="GO" id="GO:0019509">
    <property type="term" value="P:L-methionine salvage from methylthioadenosine"/>
    <property type="evidence" value="ECO:0007669"/>
    <property type="project" value="UniProtKB-UniRule"/>
</dbReference>
<dbReference type="PIRSF" id="PIRSF031134">
    <property type="entry name" value="MTRK"/>
    <property type="match status" value="1"/>
</dbReference>
<sequence>MTYHTAYRPLGLEDAVALARGIEGLFPPDMPLHCEEIGDGNLNLVFRVIGVAEGTDDATPSRRIIIKQALPYAKVVGESWPLTLDRARIESEALQTQGRLVPHLVPKVYAYDPELALTVMEDLSDHAIMRHGLMQSASYPLFAEHIAEFMAHTLFFTSDLGCNQQEKKRIAAAFTNPELCKITEDLIFDDPYTDSPNNNCEEALREDHRSLQEDQALHLEVMLLREKFLTQAQALLHGDLHTGSIFVTPESTKVIDPEFAYYGPIGFDVGAVLANLLLNAAGHEYWSTDEGARKQHRAYLLAMAEAVWTGFETRFRSLWNEHGIDRLSFTPGYQDLYMERILQDAVGYSGCKIIRRIVGLSHVADIDRIEDDAIRLRAQRMALRIGKTFILSNRSVRSIRDAITAAKSAIANEYAHDRS</sequence>
<dbReference type="GeneID" id="76996095"/>
<comment type="function">
    <text evidence="7">Catalyzes the phosphorylation of methylthioribose into methylthioribose-1-phosphate.</text>
</comment>
<dbReference type="HAMAP" id="MF_01683">
    <property type="entry name" value="Salvage_MtnK"/>
    <property type="match status" value="1"/>
</dbReference>